<evidence type="ECO:0000313" key="1">
    <source>
        <dbReference type="EMBL" id="MUH38302.1"/>
    </source>
</evidence>
<proteinExistence type="predicted"/>
<sequence length="179" mass="19755">MFTLCSIHFVQAQPNKGRFIKASIGYGITLPLDEYNITGSGFYTQGEYVIGIRKWFGIRPYAGVIFTSPNETVTDANLLQYKVTAKAFMIGGKARIVAPIPYVAPYFELGLGTSIGSFETYTPATHIKANGVQLHVPFSLGLALGKKHDFELEFTYYTYPSLEQVSGAMALGFTFPINR</sequence>
<comment type="caution">
    <text evidence="1">The sequence shown here is derived from an EMBL/GenBank/DDBJ whole genome shotgun (WGS) entry which is preliminary data.</text>
</comment>
<reference evidence="1 2" key="1">
    <citation type="journal article" date="2019" name="Mar. Drugs">
        <title>Comparative Genomics and CAZyme Genome Repertoires of Marine Zobellia amurskyensis KMM 3526(T) and Zobellia laminariae KMM 3676(T).</title>
        <authorList>
            <person name="Chernysheva N."/>
            <person name="Bystritskaya E."/>
            <person name="Stenkova A."/>
            <person name="Golovkin I."/>
            <person name="Nedashkovskaya O."/>
            <person name="Isaeva M."/>
        </authorList>
    </citation>
    <scope>NUCLEOTIDE SEQUENCE [LARGE SCALE GENOMIC DNA]</scope>
    <source>
        <strain evidence="1 2">KMM 3526</strain>
    </source>
</reference>
<protein>
    <recommendedName>
        <fullName evidence="3">Outer membrane protein beta-barrel domain-containing protein</fullName>
    </recommendedName>
</protein>
<accession>A0A7X2ZXN8</accession>
<dbReference type="Proteomes" id="UP000540519">
    <property type="component" value="Unassembled WGS sequence"/>
</dbReference>
<keyword evidence="2" id="KW-1185">Reference proteome</keyword>
<evidence type="ECO:0008006" key="3">
    <source>
        <dbReference type="Google" id="ProtNLM"/>
    </source>
</evidence>
<dbReference type="InterPro" id="IPR036709">
    <property type="entry name" value="Autotransporte_beta_dom_sf"/>
</dbReference>
<dbReference type="EMBL" id="RCNR01000086">
    <property type="protein sequence ID" value="MUH38302.1"/>
    <property type="molecule type" value="Genomic_DNA"/>
</dbReference>
<name>A0A7X2ZXN8_9FLAO</name>
<evidence type="ECO:0000313" key="2">
    <source>
        <dbReference type="Proteomes" id="UP000540519"/>
    </source>
</evidence>
<dbReference type="SUPFAM" id="SSF103515">
    <property type="entry name" value="Autotransporter"/>
    <property type="match status" value="1"/>
</dbReference>
<dbReference type="AlphaFoldDB" id="A0A7X2ZXN8"/>
<gene>
    <name evidence="1" type="ORF">D9O36_20835</name>
</gene>
<organism evidence="1 2">
    <name type="scientific">Zobellia amurskyensis</name>
    <dbReference type="NCBI Taxonomy" id="248905"/>
    <lineage>
        <taxon>Bacteria</taxon>
        <taxon>Pseudomonadati</taxon>
        <taxon>Bacteroidota</taxon>
        <taxon>Flavobacteriia</taxon>
        <taxon>Flavobacteriales</taxon>
        <taxon>Flavobacteriaceae</taxon>
        <taxon>Zobellia</taxon>
    </lineage>
</organism>